<dbReference type="STRING" id="1121291.SAMN02745134_00523"/>
<evidence type="ECO:0000256" key="1">
    <source>
        <dbReference type="ARBA" id="ARBA00023015"/>
    </source>
</evidence>
<keyword evidence="3" id="KW-0804">Transcription</keyword>
<dbReference type="Pfam" id="PF00356">
    <property type="entry name" value="LacI"/>
    <property type="match status" value="1"/>
</dbReference>
<dbReference type="AlphaFoldDB" id="A0A1W1X3C1"/>
<dbReference type="Gene3D" id="3.40.50.2300">
    <property type="match status" value="2"/>
</dbReference>
<dbReference type="InterPro" id="IPR000843">
    <property type="entry name" value="HTH_LacI"/>
</dbReference>
<dbReference type="SMART" id="SM00354">
    <property type="entry name" value="HTH_LACI"/>
    <property type="match status" value="1"/>
</dbReference>
<feature type="domain" description="HTH cro/C1-type" evidence="5">
    <location>
        <begin position="2"/>
        <end position="47"/>
    </location>
</feature>
<dbReference type="InterPro" id="IPR028082">
    <property type="entry name" value="Peripla_BP_I"/>
</dbReference>
<proteinExistence type="predicted"/>
<keyword evidence="1" id="KW-0805">Transcription regulation</keyword>
<dbReference type="InterPro" id="IPR046335">
    <property type="entry name" value="LacI/GalR-like_sensor"/>
</dbReference>
<dbReference type="PANTHER" id="PTHR30146:SF109">
    <property type="entry name" value="HTH-TYPE TRANSCRIPTIONAL REGULATOR GALS"/>
    <property type="match status" value="1"/>
</dbReference>
<evidence type="ECO:0000256" key="2">
    <source>
        <dbReference type="ARBA" id="ARBA00023125"/>
    </source>
</evidence>
<dbReference type="InterPro" id="IPR001387">
    <property type="entry name" value="Cro/C1-type_HTH"/>
</dbReference>
<keyword evidence="7" id="KW-1185">Reference proteome</keyword>
<dbReference type="PANTHER" id="PTHR30146">
    <property type="entry name" value="LACI-RELATED TRANSCRIPTIONAL REPRESSOR"/>
    <property type="match status" value="1"/>
</dbReference>
<dbReference type="GO" id="GO:0003700">
    <property type="term" value="F:DNA-binding transcription factor activity"/>
    <property type="evidence" value="ECO:0007669"/>
    <property type="project" value="TreeGrafter"/>
</dbReference>
<feature type="domain" description="HTH lacI-type" evidence="4">
    <location>
        <begin position="3"/>
        <end position="57"/>
    </location>
</feature>
<keyword evidence="2" id="KW-0238">DNA-binding</keyword>
<dbReference type="Pfam" id="PF13377">
    <property type="entry name" value="Peripla_BP_3"/>
    <property type="match status" value="1"/>
</dbReference>
<dbReference type="CDD" id="cd06267">
    <property type="entry name" value="PBP1_LacI_sugar_binding-like"/>
    <property type="match status" value="1"/>
</dbReference>
<evidence type="ECO:0000256" key="3">
    <source>
        <dbReference type="ARBA" id="ARBA00023163"/>
    </source>
</evidence>
<accession>A0A1W1X3C1</accession>
<sequence>MKITILEVAKKANVSVATVSRVMNGNYPVKAETRENVLKAIDELNYIPNMQARELTQQKSATIGVVVPSINNMFFPEVVNGIESHLKNKSLSIVLTCTNNDANEEKKCINNLISRNVSGIILIGPNTNNIRSKFYDNISSKIPIVFVNGHYVDSNISCVSNDEVMGAKIALDYLLNNNHKNILFVRGKDSYSCDLKEQVYEEFMKKINNFKPNNIINIGNGNSSDTVDNTLNLFLELLKSSSATAVFACNDLMAVGVLNACKKLNLNVPKDFSIIGYDNILLSKFVEPKLTTMDQNMFLLGTNAAVLLIQKIDCDNKYSKRIILNNCLVKRDTVGPNISLSHA</sequence>
<protein>
    <submittedName>
        <fullName evidence="6">Transcriptional regulator, LacI family</fullName>
    </submittedName>
</protein>
<evidence type="ECO:0000313" key="6">
    <source>
        <dbReference type="EMBL" id="SMC18218.1"/>
    </source>
</evidence>
<evidence type="ECO:0000259" key="4">
    <source>
        <dbReference type="PROSITE" id="PS50932"/>
    </source>
</evidence>
<reference evidence="6 7" key="1">
    <citation type="submission" date="2017-04" db="EMBL/GenBank/DDBJ databases">
        <authorList>
            <person name="Afonso C.L."/>
            <person name="Miller P.J."/>
            <person name="Scott M.A."/>
            <person name="Spackman E."/>
            <person name="Goraichik I."/>
            <person name="Dimitrov K.M."/>
            <person name="Suarez D.L."/>
            <person name="Swayne D.E."/>
        </authorList>
    </citation>
    <scope>NUCLEOTIDE SEQUENCE [LARGE SCALE GENOMIC DNA]</scope>
    <source>
        <strain evidence="6 7">DSM 12555</strain>
    </source>
</reference>
<dbReference type="PROSITE" id="PS50932">
    <property type="entry name" value="HTH_LACI_2"/>
    <property type="match status" value="1"/>
</dbReference>
<dbReference type="InterPro" id="IPR010982">
    <property type="entry name" value="Lambda_DNA-bd_dom_sf"/>
</dbReference>
<organism evidence="6 7">
    <name type="scientific">Clostridium acidisoli DSM 12555</name>
    <dbReference type="NCBI Taxonomy" id="1121291"/>
    <lineage>
        <taxon>Bacteria</taxon>
        <taxon>Bacillati</taxon>
        <taxon>Bacillota</taxon>
        <taxon>Clostridia</taxon>
        <taxon>Eubacteriales</taxon>
        <taxon>Clostridiaceae</taxon>
        <taxon>Clostridium</taxon>
    </lineage>
</organism>
<name>A0A1W1X3C1_9CLOT</name>
<dbReference type="Gene3D" id="1.10.260.40">
    <property type="entry name" value="lambda repressor-like DNA-binding domains"/>
    <property type="match status" value="1"/>
</dbReference>
<dbReference type="OrthoDB" id="9789891at2"/>
<dbReference type="EMBL" id="FWXH01000002">
    <property type="protein sequence ID" value="SMC18218.1"/>
    <property type="molecule type" value="Genomic_DNA"/>
</dbReference>
<dbReference type="PROSITE" id="PS50943">
    <property type="entry name" value="HTH_CROC1"/>
    <property type="match status" value="1"/>
</dbReference>
<gene>
    <name evidence="6" type="ORF">SAMN02745134_00523</name>
</gene>
<dbReference type="RefSeq" id="WP_084113708.1">
    <property type="nucleotide sequence ID" value="NZ_FWXH01000002.1"/>
</dbReference>
<dbReference type="SUPFAM" id="SSF47413">
    <property type="entry name" value="lambda repressor-like DNA-binding domains"/>
    <property type="match status" value="1"/>
</dbReference>
<dbReference type="PROSITE" id="PS00356">
    <property type="entry name" value="HTH_LACI_1"/>
    <property type="match status" value="1"/>
</dbReference>
<evidence type="ECO:0000259" key="5">
    <source>
        <dbReference type="PROSITE" id="PS50943"/>
    </source>
</evidence>
<dbReference type="CDD" id="cd01392">
    <property type="entry name" value="HTH_LacI"/>
    <property type="match status" value="1"/>
</dbReference>
<dbReference type="GO" id="GO:0000976">
    <property type="term" value="F:transcription cis-regulatory region binding"/>
    <property type="evidence" value="ECO:0007669"/>
    <property type="project" value="TreeGrafter"/>
</dbReference>
<evidence type="ECO:0000313" key="7">
    <source>
        <dbReference type="Proteomes" id="UP000192468"/>
    </source>
</evidence>
<dbReference type="Proteomes" id="UP000192468">
    <property type="component" value="Unassembled WGS sequence"/>
</dbReference>
<dbReference type="SUPFAM" id="SSF53822">
    <property type="entry name" value="Periplasmic binding protein-like I"/>
    <property type="match status" value="1"/>
</dbReference>